<dbReference type="EMBL" id="JBBXMP010000338">
    <property type="protein sequence ID" value="KAL0058285.1"/>
    <property type="molecule type" value="Genomic_DNA"/>
</dbReference>
<feature type="domain" description="DUF6534" evidence="3">
    <location>
        <begin position="175"/>
        <end position="257"/>
    </location>
</feature>
<keyword evidence="2" id="KW-0812">Transmembrane</keyword>
<evidence type="ECO:0000313" key="5">
    <source>
        <dbReference type="Proteomes" id="UP001437256"/>
    </source>
</evidence>
<organism evidence="4 5">
    <name type="scientific">Marasmius tenuissimus</name>
    <dbReference type="NCBI Taxonomy" id="585030"/>
    <lineage>
        <taxon>Eukaryota</taxon>
        <taxon>Fungi</taxon>
        <taxon>Dikarya</taxon>
        <taxon>Basidiomycota</taxon>
        <taxon>Agaricomycotina</taxon>
        <taxon>Agaricomycetes</taxon>
        <taxon>Agaricomycetidae</taxon>
        <taxon>Agaricales</taxon>
        <taxon>Marasmiineae</taxon>
        <taxon>Marasmiaceae</taxon>
        <taxon>Marasmius</taxon>
    </lineage>
</organism>
<sequence>MSAGVTFDFESTFGVLALTAFVSSFLTGITTIQTYIYIVNYKKDPLQTKSFVAIVWTLAMLHAILLMITTWHYLVKSFGNPLLILKIHWSSLAALTVSSTQIMIAQLFLARRVHVFMGSFLSTWRASSWFALFVICILGNFFASLSGVIKISVLKNVSEILQIRTNLLITLAFNISVDTLLTALLAWSLLNSKSGNKRSDRVIQWIVLCSINTGLLPSLSAMAGLILFLRSPNTFWFLFCVYLISDTYANSILANTNEISNPESRSLNSRSYFKEKMLSPQRTPGSQGLGLSASILPSAFQVSTTRLSTDVEDLEMGVTTKSRIQETEESSGPESETVSAQGHHLSAYQKSNTPRRTISPS</sequence>
<feature type="transmembrane region" description="Helical" evidence="2">
    <location>
        <begin position="12"/>
        <end position="39"/>
    </location>
</feature>
<feature type="transmembrane region" description="Helical" evidence="2">
    <location>
        <begin position="87"/>
        <end position="109"/>
    </location>
</feature>
<feature type="transmembrane region" description="Helical" evidence="2">
    <location>
        <begin position="51"/>
        <end position="75"/>
    </location>
</feature>
<dbReference type="Pfam" id="PF20152">
    <property type="entry name" value="DUF6534"/>
    <property type="match status" value="1"/>
</dbReference>
<evidence type="ECO:0000313" key="4">
    <source>
        <dbReference type="EMBL" id="KAL0058285.1"/>
    </source>
</evidence>
<protein>
    <recommendedName>
        <fullName evidence="3">DUF6534 domain-containing protein</fullName>
    </recommendedName>
</protein>
<dbReference type="InterPro" id="IPR045339">
    <property type="entry name" value="DUF6534"/>
</dbReference>
<dbReference type="PANTHER" id="PTHR40465:SF1">
    <property type="entry name" value="DUF6534 DOMAIN-CONTAINING PROTEIN"/>
    <property type="match status" value="1"/>
</dbReference>
<feature type="region of interest" description="Disordered" evidence="1">
    <location>
        <begin position="311"/>
        <end position="361"/>
    </location>
</feature>
<feature type="compositionally biased region" description="Polar residues" evidence="1">
    <location>
        <begin position="348"/>
        <end position="361"/>
    </location>
</feature>
<comment type="caution">
    <text evidence="4">The sequence shown here is derived from an EMBL/GenBank/DDBJ whole genome shotgun (WGS) entry which is preliminary data.</text>
</comment>
<name>A0ABR2ZAA5_9AGAR</name>
<keyword evidence="2" id="KW-1133">Transmembrane helix</keyword>
<gene>
    <name evidence="4" type="ORF">AAF712_015047</name>
</gene>
<feature type="transmembrane region" description="Helical" evidence="2">
    <location>
        <begin position="169"/>
        <end position="190"/>
    </location>
</feature>
<feature type="transmembrane region" description="Helical" evidence="2">
    <location>
        <begin position="202"/>
        <end position="229"/>
    </location>
</feature>
<feature type="compositionally biased region" description="Low complexity" evidence="1">
    <location>
        <begin position="330"/>
        <end position="339"/>
    </location>
</feature>
<dbReference type="PANTHER" id="PTHR40465">
    <property type="entry name" value="CHROMOSOME 1, WHOLE GENOME SHOTGUN SEQUENCE"/>
    <property type="match status" value="1"/>
</dbReference>
<keyword evidence="5" id="KW-1185">Reference proteome</keyword>
<reference evidence="4 5" key="1">
    <citation type="submission" date="2024-05" db="EMBL/GenBank/DDBJ databases">
        <title>A draft genome resource for the thread blight pathogen Marasmius tenuissimus strain MS-2.</title>
        <authorList>
            <person name="Yulfo-Soto G.E."/>
            <person name="Baruah I.K."/>
            <person name="Amoako-Attah I."/>
            <person name="Bukari Y."/>
            <person name="Meinhardt L.W."/>
            <person name="Bailey B.A."/>
            <person name="Cohen S.P."/>
        </authorList>
    </citation>
    <scope>NUCLEOTIDE SEQUENCE [LARGE SCALE GENOMIC DNA]</scope>
    <source>
        <strain evidence="4 5">MS-2</strain>
    </source>
</reference>
<feature type="transmembrane region" description="Helical" evidence="2">
    <location>
        <begin position="129"/>
        <end position="149"/>
    </location>
</feature>
<accession>A0ABR2ZAA5</accession>
<evidence type="ECO:0000259" key="3">
    <source>
        <dbReference type="Pfam" id="PF20152"/>
    </source>
</evidence>
<keyword evidence="2" id="KW-0472">Membrane</keyword>
<proteinExistence type="predicted"/>
<evidence type="ECO:0000256" key="2">
    <source>
        <dbReference type="SAM" id="Phobius"/>
    </source>
</evidence>
<evidence type="ECO:0000256" key="1">
    <source>
        <dbReference type="SAM" id="MobiDB-lite"/>
    </source>
</evidence>
<dbReference type="Proteomes" id="UP001437256">
    <property type="component" value="Unassembled WGS sequence"/>
</dbReference>